<protein>
    <submittedName>
        <fullName evidence="4">Transcription initiation factor IIB</fullName>
    </submittedName>
</protein>
<evidence type="ECO:0000256" key="2">
    <source>
        <dbReference type="ARBA" id="ARBA00023163"/>
    </source>
</evidence>
<dbReference type="Proteomes" id="UP000094527">
    <property type="component" value="Unassembled WGS sequence"/>
</dbReference>
<keyword evidence="1" id="KW-0805">Transcription regulation</keyword>
<name>A0A1D2M4T4_ORCCI</name>
<dbReference type="OrthoDB" id="25790at2759"/>
<keyword evidence="4" id="KW-0648">Protein biosynthesis</keyword>
<dbReference type="InterPro" id="IPR036915">
    <property type="entry name" value="Cyclin-like_sf"/>
</dbReference>
<dbReference type="GO" id="GO:0017025">
    <property type="term" value="F:TBP-class protein binding"/>
    <property type="evidence" value="ECO:0007669"/>
    <property type="project" value="InterPro"/>
</dbReference>
<organism evidence="4 5">
    <name type="scientific">Orchesella cincta</name>
    <name type="common">Springtail</name>
    <name type="synonym">Podura cincta</name>
    <dbReference type="NCBI Taxonomy" id="48709"/>
    <lineage>
        <taxon>Eukaryota</taxon>
        <taxon>Metazoa</taxon>
        <taxon>Ecdysozoa</taxon>
        <taxon>Arthropoda</taxon>
        <taxon>Hexapoda</taxon>
        <taxon>Collembola</taxon>
        <taxon>Entomobryomorpha</taxon>
        <taxon>Entomobryoidea</taxon>
        <taxon>Orchesellidae</taxon>
        <taxon>Orchesellinae</taxon>
        <taxon>Orchesella</taxon>
    </lineage>
</organism>
<comment type="caution">
    <text evidence="4">The sequence shown here is derived from an EMBL/GenBank/DDBJ whole genome shotgun (WGS) entry which is preliminary data.</text>
</comment>
<evidence type="ECO:0000313" key="4">
    <source>
        <dbReference type="EMBL" id="ODM87988.1"/>
    </source>
</evidence>
<gene>
    <name evidence="4" type="ORF">Ocin01_18694</name>
</gene>
<reference evidence="4 5" key="1">
    <citation type="journal article" date="2016" name="Genome Biol. Evol.">
        <title>Gene Family Evolution Reflects Adaptation to Soil Environmental Stressors in the Genome of the Collembolan Orchesella cincta.</title>
        <authorList>
            <person name="Faddeeva-Vakhrusheva A."/>
            <person name="Derks M.F."/>
            <person name="Anvar S.Y."/>
            <person name="Agamennone V."/>
            <person name="Suring W."/>
            <person name="Smit S."/>
            <person name="van Straalen N.M."/>
            <person name="Roelofs D."/>
        </authorList>
    </citation>
    <scope>NUCLEOTIDE SEQUENCE [LARGE SCALE GENOMIC DNA]</scope>
    <source>
        <tissue evidence="4">Mixed pool</tissue>
    </source>
</reference>
<keyword evidence="2" id="KW-0804">Transcription</keyword>
<evidence type="ECO:0000313" key="5">
    <source>
        <dbReference type="Proteomes" id="UP000094527"/>
    </source>
</evidence>
<dbReference type="GO" id="GO:0006367">
    <property type="term" value="P:transcription initiation at RNA polymerase II promoter"/>
    <property type="evidence" value="ECO:0007669"/>
    <property type="project" value="TreeGrafter"/>
</dbReference>
<evidence type="ECO:0000256" key="1">
    <source>
        <dbReference type="ARBA" id="ARBA00023015"/>
    </source>
</evidence>
<dbReference type="GO" id="GO:0016251">
    <property type="term" value="F:RNA polymerase II general transcription initiation factor activity"/>
    <property type="evidence" value="ECO:0007669"/>
    <property type="project" value="TreeGrafter"/>
</dbReference>
<dbReference type="GO" id="GO:0005634">
    <property type="term" value="C:nucleus"/>
    <property type="evidence" value="ECO:0007669"/>
    <property type="project" value="TreeGrafter"/>
</dbReference>
<dbReference type="GO" id="GO:0070897">
    <property type="term" value="P:transcription preinitiation complex assembly"/>
    <property type="evidence" value="ECO:0007669"/>
    <property type="project" value="InterPro"/>
</dbReference>
<dbReference type="InterPro" id="IPR000812">
    <property type="entry name" value="TFIIB"/>
</dbReference>
<evidence type="ECO:0000259" key="3">
    <source>
        <dbReference type="Pfam" id="PF00382"/>
    </source>
</evidence>
<dbReference type="Gene3D" id="1.10.472.10">
    <property type="entry name" value="Cyclin-like"/>
    <property type="match status" value="2"/>
</dbReference>
<dbReference type="InterPro" id="IPR013150">
    <property type="entry name" value="TFIIB_cyclin"/>
</dbReference>
<dbReference type="PANTHER" id="PTHR11618">
    <property type="entry name" value="TRANSCRIPTION INITIATION FACTOR IIB-RELATED"/>
    <property type="match status" value="1"/>
</dbReference>
<dbReference type="GO" id="GO:0003743">
    <property type="term" value="F:translation initiation factor activity"/>
    <property type="evidence" value="ECO:0007669"/>
    <property type="project" value="UniProtKB-KW"/>
</dbReference>
<proteinExistence type="predicted"/>
<dbReference type="GO" id="GO:0097550">
    <property type="term" value="C:transcription preinitiation complex"/>
    <property type="evidence" value="ECO:0007669"/>
    <property type="project" value="TreeGrafter"/>
</dbReference>
<dbReference type="STRING" id="48709.A0A1D2M4T4"/>
<dbReference type="EMBL" id="LJIJ01004289">
    <property type="protein sequence ID" value="ODM87988.1"/>
    <property type="molecule type" value="Genomic_DNA"/>
</dbReference>
<dbReference type="SUPFAM" id="SSF47954">
    <property type="entry name" value="Cyclin-like"/>
    <property type="match status" value="1"/>
</dbReference>
<dbReference type="Gene3D" id="2.20.25.10">
    <property type="match status" value="1"/>
</dbReference>
<keyword evidence="4" id="KW-0396">Initiation factor</keyword>
<dbReference type="AlphaFoldDB" id="A0A1D2M4T4"/>
<feature type="domain" description="Transcription factor TFIIB cyclin-like" evidence="3">
    <location>
        <begin position="86"/>
        <end position="152"/>
    </location>
</feature>
<sequence length="175" mass="19155">MQGVISVLSYVEGRLHSGSLVVGDRVIDIGSEWRTFSNKGLILVALEVLKEGVPQTFKEVCAVSQTSKKEIGRVFKLVQAALDISVEAITTGDLMSRFCCHLGLSNSVRNAATAVAKAAEDLSIVTGRSPLSVAASIYIVSQASKFNRLQKENWRRRWVERNSSTSLQTHVFSSR</sequence>
<dbReference type="PANTHER" id="PTHR11618:SF13">
    <property type="entry name" value="TRANSCRIPTION INITIATION FACTOR IIB"/>
    <property type="match status" value="1"/>
</dbReference>
<keyword evidence="5" id="KW-1185">Reference proteome</keyword>
<dbReference type="Pfam" id="PF00382">
    <property type="entry name" value="TFIIB"/>
    <property type="match status" value="1"/>
</dbReference>
<accession>A0A1D2M4T4</accession>